<evidence type="ECO:0000256" key="4">
    <source>
        <dbReference type="ARBA" id="ARBA00022989"/>
    </source>
</evidence>
<evidence type="ECO:0000256" key="5">
    <source>
        <dbReference type="ARBA" id="ARBA00023136"/>
    </source>
</evidence>
<dbReference type="Pfam" id="PF00528">
    <property type="entry name" value="BPD_transp_1"/>
    <property type="match status" value="1"/>
</dbReference>
<evidence type="ECO:0000259" key="7">
    <source>
        <dbReference type="PROSITE" id="PS50928"/>
    </source>
</evidence>
<evidence type="ECO:0000256" key="6">
    <source>
        <dbReference type="RuleBase" id="RU363032"/>
    </source>
</evidence>
<feature type="transmembrane region" description="Helical" evidence="6">
    <location>
        <begin position="466"/>
        <end position="487"/>
    </location>
</feature>
<dbReference type="SUPFAM" id="SSF161098">
    <property type="entry name" value="MetI-like"/>
    <property type="match status" value="1"/>
</dbReference>
<comment type="caution">
    <text evidence="8">The sequence shown here is derived from an EMBL/GenBank/DDBJ whole genome shotgun (WGS) entry which is preliminary data.</text>
</comment>
<sequence length="496" mass="55122">MKTLSPAELDAIAARHGNLLQPSFWMRFRLLLIGGAVVLYFLFCWWFFAIGQVLGTANWGIAGTYLADWISYEVRPDIEIGDDGNMSIVYPRFDPIGPNPNPDWLVAERETVTRTLEIPAEGQGSVPKASSSFSFMAPNTAQQALATARTETRTEEVVTRASVQFNASDRLDVSRDGVRVTRGDEVLQLTLSKDGRVETDTALPIWATQRAPGEKIVLAFGFSGWAEVRGDVVKIHKRFLGWANFFFDTNSAFFGKSFGDVGQLVVSGERLDPTQSNLSLAWNDILYNPSWQHLDVWTKLLQTIVMAFVGTFFAMLVAFPLSFIAARNIMHNGVINQLTKRFFDFQRSVDMFIWALFFTRAFGPGPLAGISAIFFTDTGTLGKLYSEALENIDDKQREGVKSVGASPLAVQRFGVLPQVMPLFASQALYFWESNTRSATIIGAVGAGGIGLKLWEAMRTNSDWENVAYMVLLILLVVFIFDGISNALRSRLMGTRH</sequence>
<dbReference type="InterPro" id="IPR000515">
    <property type="entry name" value="MetI-like"/>
</dbReference>
<dbReference type="AlphaFoldDB" id="A0A7Y0FWX4"/>
<evidence type="ECO:0000313" key="8">
    <source>
        <dbReference type="EMBL" id="NML75316.1"/>
    </source>
</evidence>
<dbReference type="PROSITE" id="PS50928">
    <property type="entry name" value="ABC_TM1"/>
    <property type="match status" value="1"/>
</dbReference>
<accession>A0A7Y0FWX4</accession>
<dbReference type="PANTHER" id="PTHR30043">
    <property type="entry name" value="PHOSPHONATES TRANSPORT SYSTEM PERMEASE PROTEIN"/>
    <property type="match status" value="1"/>
</dbReference>
<dbReference type="EMBL" id="JABBGK010000002">
    <property type="protein sequence ID" value="NML75316.1"/>
    <property type="molecule type" value="Genomic_DNA"/>
</dbReference>
<evidence type="ECO:0000256" key="2">
    <source>
        <dbReference type="ARBA" id="ARBA00022448"/>
    </source>
</evidence>
<feature type="transmembrane region" description="Helical" evidence="6">
    <location>
        <begin position="351"/>
        <end position="375"/>
    </location>
</feature>
<evidence type="ECO:0000256" key="1">
    <source>
        <dbReference type="ARBA" id="ARBA00004651"/>
    </source>
</evidence>
<keyword evidence="2 6" id="KW-0813">Transport</keyword>
<evidence type="ECO:0000313" key="9">
    <source>
        <dbReference type="Proteomes" id="UP000541470"/>
    </source>
</evidence>
<dbReference type="Gene3D" id="1.10.3720.10">
    <property type="entry name" value="MetI-like"/>
    <property type="match status" value="1"/>
</dbReference>
<comment type="similarity">
    <text evidence="6">Belongs to the binding-protein-dependent transport system permease family.</text>
</comment>
<dbReference type="InterPro" id="IPR035906">
    <property type="entry name" value="MetI-like_sf"/>
</dbReference>
<evidence type="ECO:0000256" key="3">
    <source>
        <dbReference type="ARBA" id="ARBA00022692"/>
    </source>
</evidence>
<keyword evidence="9" id="KW-1185">Reference proteome</keyword>
<dbReference type="CDD" id="cd06261">
    <property type="entry name" value="TM_PBP2"/>
    <property type="match status" value="1"/>
</dbReference>
<comment type="subcellular location">
    <subcellularLocation>
        <location evidence="1 6">Cell membrane</location>
        <topology evidence="1 6">Multi-pass membrane protein</topology>
    </subcellularLocation>
</comment>
<organism evidence="8 9">
    <name type="scientific">Rhizobium terricola</name>
    <dbReference type="NCBI Taxonomy" id="2728849"/>
    <lineage>
        <taxon>Bacteria</taxon>
        <taxon>Pseudomonadati</taxon>
        <taxon>Pseudomonadota</taxon>
        <taxon>Alphaproteobacteria</taxon>
        <taxon>Hyphomicrobiales</taxon>
        <taxon>Rhizobiaceae</taxon>
        <taxon>Rhizobium/Agrobacterium group</taxon>
        <taxon>Rhizobium</taxon>
    </lineage>
</organism>
<keyword evidence="3 6" id="KW-0812">Transmembrane</keyword>
<dbReference type="RefSeq" id="WP_169592234.1">
    <property type="nucleotide sequence ID" value="NZ_JABBGK010000002.1"/>
</dbReference>
<dbReference type="InterPro" id="IPR005769">
    <property type="entry name" value="PhnE/PtxC"/>
</dbReference>
<keyword evidence="4 6" id="KW-1133">Transmembrane helix</keyword>
<feature type="transmembrane region" description="Helical" evidence="6">
    <location>
        <begin position="304"/>
        <end position="330"/>
    </location>
</feature>
<gene>
    <name evidence="8" type="primary">phnE</name>
    <name evidence="8" type="ORF">HHL25_14385</name>
</gene>
<dbReference type="PANTHER" id="PTHR30043:SF9">
    <property type="entry name" value="PHOSPHONATES TRANSPORT SYSTEM PERMEASE PROTEIN"/>
    <property type="match status" value="1"/>
</dbReference>
<proteinExistence type="inferred from homology"/>
<protein>
    <submittedName>
        <fullName evidence="8">Phosphonate ABC transporter, permease protein PhnE</fullName>
    </submittedName>
</protein>
<dbReference type="GO" id="GO:0005886">
    <property type="term" value="C:plasma membrane"/>
    <property type="evidence" value="ECO:0007669"/>
    <property type="project" value="UniProtKB-SubCell"/>
</dbReference>
<name>A0A7Y0FWX4_9HYPH</name>
<feature type="domain" description="ABC transmembrane type-1" evidence="7">
    <location>
        <begin position="300"/>
        <end position="484"/>
    </location>
</feature>
<dbReference type="NCBIfam" id="TIGR01097">
    <property type="entry name" value="PhnE"/>
    <property type="match status" value="1"/>
</dbReference>
<feature type="transmembrane region" description="Helical" evidence="6">
    <location>
        <begin position="30"/>
        <end position="48"/>
    </location>
</feature>
<dbReference type="GO" id="GO:0015416">
    <property type="term" value="F:ABC-type phosphonate transporter activity"/>
    <property type="evidence" value="ECO:0007669"/>
    <property type="project" value="InterPro"/>
</dbReference>
<dbReference type="Proteomes" id="UP000541470">
    <property type="component" value="Unassembled WGS sequence"/>
</dbReference>
<reference evidence="8 9" key="1">
    <citation type="submission" date="2020-04" db="EMBL/GenBank/DDBJ databases">
        <title>Rhizobium sp. S-51 isolated from soil.</title>
        <authorList>
            <person name="Dahal R.H."/>
        </authorList>
    </citation>
    <scope>NUCLEOTIDE SEQUENCE [LARGE SCALE GENOMIC DNA]</scope>
    <source>
        <strain evidence="8 9">S-51</strain>
    </source>
</reference>
<keyword evidence="5 6" id="KW-0472">Membrane</keyword>